<proteinExistence type="predicted"/>
<organism evidence="2 3">
    <name type="scientific">Paspalum notatum var. saurae</name>
    <dbReference type="NCBI Taxonomy" id="547442"/>
    <lineage>
        <taxon>Eukaryota</taxon>
        <taxon>Viridiplantae</taxon>
        <taxon>Streptophyta</taxon>
        <taxon>Embryophyta</taxon>
        <taxon>Tracheophyta</taxon>
        <taxon>Spermatophyta</taxon>
        <taxon>Magnoliopsida</taxon>
        <taxon>Liliopsida</taxon>
        <taxon>Poales</taxon>
        <taxon>Poaceae</taxon>
        <taxon>PACMAD clade</taxon>
        <taxon>Panicoideae</taxon>
        <taxon>Andropogonodae</taxon>
        <taxon>Paspaleae</taxon>
        <taxon>Paspalinae</taxon>
        <taxon>Paspalum</taxon>
    </lineage>
</organism>
<feature type="compositionally biased region" description="Pro residues" evidence="1">
    <location>
        <begin position="43"/>
        <end position="58"/>
    </location>
</feature>
<dbReference type="EMBL" id="CP144746">
    <property type="protein sequence ID" value="WVZ55987.1"/>
    <property type="molecule type" value="Genomic_DNA"/>
</dbReference>
<evidence type="ECO:0000313" key="3">
    <source>
        <dbReference type="Proteomes" id="UP001341281"/>
    </source>
</evidence>
<feature type="region of interest" description="Disordered" evidence="1">
    <location>
        <begin position="1"/>
        <end position="58"/>
    </location>
</feature>
<evidence type="ECO:0000313" key="2">
    <source>
        <dbReference type="EMBL" id="WVZ55987.1"/>
    </source>
</evidence>
<keyword evidence="3" id="KW-1185">Reference proteome</keyword>
<dbReference type="AlphaFoldDB" id="A0AAQ3PZZ8"/>
<name>A0AAQ3PZZ8_PASNO</name>
<accession>A0AAQ3PZZ8</accession>
<gene>
    <name evidence="2" type="ORF">U9M48_006579</name>
</gene>
<reference evidence="2 3" key="1">
    <citation type="submission" date="2024-02" db="EMBL/GenBank/DDBJ databases">
        <title>High-quality chromosome-scale genome assembly of Pensacola bahiagrass (Paspalum notatum Flugge var. saurae).</title>
        <authorList>
            <person name="Vega J.M."/>
            <person name="Podio M."/>
            <person name="Orjuela J."/>
            <person name="Siena L.A."/>
            <person name="Pessino S.C."/>
            <person name="Combes M.C."/>
            <person name="Mariac C."/>
            <person name="Albertini E."/>
            <person name="Pupilli F."/>
            <person name="Ortiz J.P.A."/>
            <person name="Leblanc O."/>
        </authorList>
    </citation>
    <scope>NUCLEOTIDE SEQUENCE [LARGE SCALE GENOMIC DNA]</scope>
    <source>
        <strain evidence="2">R1</strain>
        <tissue evidence="2">Leaf</tissue>
    </source>
</reference>
<evidence type="ECO:0000256" key="1">
    <source>
        <dbReference type="SAM" id="MobiDB-lite"/>
    </source>
</evidence>
<protein>
    <submittedName>
        <fullName evidence="2">Uncharacterized protein</fullName>
    </submittedName>
</protein>
<sequence length="58" mass="5926">MTGSRSPAAPPRVPRGQRRPQSHPPTPLPRPASSSSSGARAAAPPPPAAPTRPPRTTT</sequence>
<feature type="compositionally biased region" description="Low complexity" evidence="1">
    <location>
        <begin position="31"/>
        <end position="42"/>
    </location>
</feature>
<dbReference type="Proteomes" id="UP001341281">
    <property type="component" value="Chromosome 02"/>
</dbReference>